<accession>A0A5C1YSM5</accession>
<keyword evidence="1" id="KW-0732">Signal</keyword>
<dbReference type="RefSeq" id="WP_149279643.1">
    <property type="nucleotide sequence ID" value="NZ_CP043506.1"/>
</dbReference>
<dbReference type="PANTHER" id="PTHR34853:SF1">
    <property type="entry name" value="LIPASE 5"/>
    <property type="match status" value="1"/>
</dbReference>
<dbReference type="GO" id="GO:0004806">
    <property type="term" value="F:triacylglycerol lipase activity"/>
    <property type="evidence" value="ECO:0007669"/>
    <property type="project" value="InterPro"/>
</dbReference>
<organism evidence="2 3">
    <name type="scientific">Acetobacter vaccinii</name>
    <dbReference type="NCBI Taxonomy" id="2592655"/>
    <lineage>
        <taxon>Bacteria</taxon>
        <taxon>Pseudomonadati</taxon>
        <taxon>Pseudomonadota</taxon>
        <taxon>Alphaproteobacteria</taxon>
        <taxon>Acetobacterales</taxon>
        <taxon>Acetobacteraceae</taxon>
        <taxon>Acetobacter</taxon>
    </lineage>
</organism>
<feature type="chain" id="PRO_5022819773" evidence="1">
    <location>
        <begin position="25"/>
        <end position="423"/>
    </location>
</feature>
<evidence type="ECO:0000313" key="2">
    <source>
        <dbReference type="EMBL" id="QEO17967.1"/>
    </source>
</evidence>
<sequence>MKALFSRTTLLALTCVLSPLPGLAATPTQDVSAFYQWQAPVEAPPGTILRTEPLKASWLPADTGAAYRILYSSTDGMDPKRLVPVSGYMLFPSGPAPKKGWPVVIWAHGTTGVADRCAPSWMGPRARDTAYLNAWLKRGFAIVASDYQGLGTPGVHPYLLYRPEAYSLLDAGRAILNQKQFPVRNTLLIVGQSQGAGATLAASWAFPQYAPKLGIKAAVMTGLVASVHQDHPQSDDSNETRYTTVNDMDPAFAMLRLAGSDQAIHPQTDPSSLLSDKGRVMLSVSKTACLHDLFDKAEELGIHKGKDMLAQDITAYDKDMDQYFELPNGHVTIPLFLGTGLADGMAGTKGQYDAAKALCKAGTTVQWHTYPGVTHNGAVNYSLPDSAVFVKDVLSGKPVASSCDSLTPPGPIQSALPDIPFNK</sequence>
<feature type="signal peptide" evidence="1">
    <location>
        <begin position="1"/>
        <end position="24"/>
    </location>
</feature>
<name>A0A5C1YSM5_9PROT</name>
<dbReference type="KEGG" id="acek:FLP30_09645"/>
<proteinExistence type="predicted"/>
<dbReference type="InterPro" id="IPR029058">
    <property type="entry name" value="AB_hydrolase_fold"/>
</dbReference>
<keyword evidence="3" id="KW-1185">Reference proteome</keyword>
<evidence type="ECO:0000256" key="1">
    <source>
        <dbReference type="SAM" id="SignalP"/>
    </source>
</evidence>
<dbReference type="Gene3D" id="3.40.50.1820">
    <property type="entry name" value="alpha/beta hydrolase"/>
    <property type="match status" value="2"/>
</dbReference>
<dbReference type="SUPFAM" id="SSF53474">
    <property type="entry name" value="alpha/beta-Hydrolases"/>
    <property type="match status" value="1"/>
</dbReference>
<dbReference type="OrthoDB" id="9955at2"/>
<protein>
    <submittedName>
        <fullName evidence="2">Lipase</fullName>
    </submittedName>
</protein>
<dbReference type="Pfam" id="PF03583">
    <property type="entry name" value="LIP"/>
    <property type="match status" value="1"/>
</dbReference>
<reference evidence="2 3" key="1">
    <citation type="submission" date="2019-09" db="EMBL/GenBank/DDBJ databases">
        <title>Genome sequencing of strain KACC 21233.</title>
        <authorList>
            <person name="Heo J."/>
            <person name="Kim S.-J."/>
            <person name="Kim J.-S."/>
            <person name="Hong S.-B."/>
            <person name="Kwon S.-W."/>
        </authorList>
    </citation>
    <scope>NUCLEOTIDE SEQUENCE [LARGE SCALE GENOMIC DNA]</scope>
    <source>
        <strain evidence="2 3">KACC 21233</strain>
    </source>
</reference>
<dbReference type="InterPro" id="IPR005152">
    <property type="entry name" value="Lipase_secreted"/>
</dbReference>
<dbReference type="Proteomes" id="UP000324536">
    <property type="component" value="Chromosome"/>
</dbReference>
<gene>
    <name evidence="2" type="ORF">FLP30_09645</name>
</gene>
<dbReference type="EMBL" id="CP043506">
    <property type="protein sequence ID" value="QEO17967.1"/>
    <property type="molecule type" value="Genomic_DNA"/>
</dbReference>
<evidence type="ECO:0000313" key="3">
    <source>
        <dbReference type="Proteomes" id="UP000324536"/>
    </source>
</evidence>
<dbReference type="PANTHER" id="PTHR34853">
    <property type="match status" value="1"/>
</dbReference>
<dbReference type="GO" id="GO:0016042">
    <property type="term" value="P:lipid catabolic process"/>
    <property type="evidence" value="ECO:0007669"/>
    <property type="project" value="InterPro"/>
</dbReference>
<dbReference type="AlphaFoldDB" id="A0A5C1YSM5"/>
<dbReference type="PIRSF" id="PIRSF029171">
    <property type="entry name" value="Esterase_LipA"/>
    <property type="match status" value="1"/>
</dbReference>